<dbReference type="EnsemblMetazoa" id="XM_038205628.1">
    <property type="protein sequence ID" value="XP_038061556.1"/>
    <property type="gene ID" value="LOC119732200"/>
</dbReference>
<evidence type="ECO:0000256" key="2">
    <source>
        <dbReference type="ARBA" id="ARBA00026234"/>
    </source>
</evidence>
<dbReference type="AlphaFoldDB" id="A0A914ADJ1"/>
<evidence type="ECO:0000259" key="3">
    <source>
        <dbReference type="Pfam" id="PF05347"/>
    </source>
</evidence>
<accession>A0A914ADJ1</accession>
<evidence type="ECO:0000313" key="5">
    <source>
        <dbReference type="Proteomes" id="UP000887568"/>
    </source>
</evidence>
<evidence type="ECO:0000313" key="4">
    <source>
        <dbReference type="EnsemblMetazoa" id="XP_038061556.1"/>
    </source>
</evidence>
<proteinExistence type="inferred from homology"/>
<dbReference type="RefSeq" id="XP_038061556.1">
    <property type="nucleotide sequence ID" value="XM_038205628.1"/>
</dbReference>
<sequence>MGTSTASIKTSKQLYKYLLRACEKLPREAHSHYKHHVRQGFRSHADELDSMRIKQIIARAMQDAEWVLNKYADKDSKT</sequence>
<organism evidence="4 5">
    <name type="scientific">Patiria miniata</name>
    <name type="common">Bat star</name>
    <name type="synonym">Asterina miniata</name>
    <dbReference type="NCBI Taxonomy" id="46514"/>
    <lineage>
        <taxon>Eukaryota</taxon>
        <taxon>Metazoa</taxon>
        <taxon>Echinodermata</taxon>
        <taxon>Eleutherozoa</taxon>
        <taxon>Asterozoa</taxon>
        <taxon>Asteroidea</taxon>
        <taxon>Valvatacea</taxon>
        <taxon>Valvatida</taxon>
        <taxon>Asterinidae</taxon>
        <taxon>Patiria</taxon>
    </lineage>
</organism>
<feature type="domain" description="Complex 1 LYR protein" evidence="3">
    <location>
        <begin position="13"/>
        <end position="65"/>
    </location>
</feature>
<dbReference type="InterPro" id="IPR052151">
    <property type="entry name" value="Complex_I_LYR"/>
</dbReference>
<dbReference type="InterPro" id="IPR008011">
    <property type="entry name" value="Complex1_LYR_dom"/>
</dbReference>
<reference evidence="4" key="1">
    <citation type="submission" date="2022-11" db="UniProtKB">
        <authorList>
            <consortium name="EnsemblMetazoa"/>
        </authorList>
    </citation>
    <scope>IDENTIFICATION</scope>
</reference>
<dbReference type="CDD" id="cd20269">
    <property type="entry name" value="Complex1_LYR_LYRM9"/>
    <property type="match status" value="1"/>
</dbReference>
<name>A0A914ADJ1_PATMI</name>
<dbReference type="OrthoDB" id="190541at2759"/>
<comment type="similarity">
    <text evidence="1">Belongs to the complex I LYR family. LYRM9 subfamily.</text>
</comment>
<dbReference type="PANTHER" id="PTHR47061">
    <property type="entry name" value="LYR MOTIF-CONTAINING PROTEIN 9"/>
    <property type="match status" value="1"/>
</dbReference>
<dbReference type="InterPro" id="IPR045291">
    <property type="entry name" value="Complex1_LYR_LYRM9"/>
</dbReference>
<dbReference type="OMA" id="HYKHHVR"/>
<protein>
    <recommendedName>
        <fullName evidence="2">LYR motif-containing protein 9</fullName>
    </recommendedName>
</protein>
<dbReference type="PANTHER" id="PTHR47061:SF1">
    <property type="entry name" value="LYR MOTIF-CONTAINING PROTEIN 9"/>
    <property type="match status" value="1"/>
</dbReference>
<dbReference type="GeneID" id="119732200"/>
<keyword evidence="5" id="KW-1185">Reference proteome</keyword>
<dbReference type="Proteomes" id="UP000887568">
    <property type="component" value="Unplaced"/>
</dbReference>
<dbReference type="Pfam" id="PF05347">
    <property type="entry name" value="Complex1_LYR"/>
    <property type="match status" value="1"/>
</dbReference>
<evidence type="ECO:0000256" key="1">
    <source>
        <dbReference type="ARBA" id="ARBA00025757"/>
    </source>
</evidence>